<evidence type="ECO:0000256" key="4">
    <source>
        <dbReference type="ARBA" id="ARBA00023242"/>
    </source>
</evidence>
<evidence type="ECO:0000259" key="6">
    <source>
        <dbReference type="Pfam" id="PF09734"/>
    </source>
</evidence>
<evidence type="ECO:0000313" key="9">
    <source>
        <dbReference type="Proteomes" id="UP000799291"/>
    </source>
</evidence>
<dbReference type="InterPro" id="IPR019136">
    <property type="entry name" value="TF_IIIC_su-5_HTH"/>
</dbReference>
<evidence type="ECO:0000256" key="3">
    <source>
        <dbReference type="ARBA" id="ARBA00023163"/>
    </source>
</evidence>
<dbReference type="PANTHER" id="PTHR13230">
    <property type="entry name" value="GENERAL TRANSCRIPTION FACTOR IIIC, POLYPEPTIDE 5"/>
    <property type="match status" value="1"/>
</dbReference>
<dbReference type="GO" id="GO:0005634">
    <property type="term" value="C:nucleus"/>
    <property type="evidence" value="ECO:0007669"/>
    <property type="project" value="UniProtKB-SubCell"/>
</dbReference>
<evidence type="ECO:0000256" key="5">
    <source>
        <dbReference type="SAM" id="MobiDB-lite"/>
    </source>
</evidence>
<dbReference type="OrthoDB" id="5598268at2759"/>
<dbReference type="GO" id="GO:0001002">
    <property type="term" value="F:RNA polymerase III type 1 promoter sequence-specific DNA binding"/>
    <property type="evidence" value="ECO:0007669"/>
    <property type="project" value="TreeGrafter"/>
</dbReference>
<organism evidence="8 9">
    <name type="scientific">Lentithecium fluviatile CBS 122367</name>
    <dbReference type="NCBI Taxonomy" id="1168545"/>
    <lineage>
        <taxon>Eukaryota</taxon>
        <taxon>Fungi</taxon>
        <taxon>Dikarya</taxon>
        <taxon>Ascomycota</taxon>
        <taxon>Pezizomycotina</taxon>
        <taxon>Dothideomycetes</taxon>
        <taxon>Pleosporomycetidae</taxon>
        <taxon>Pleosporales</taxon>
        <taxon>Massarineae</taxon>
        <taxon>Lentitheciaceae</taxon>
        <taxon>Lentithecium</taxon>
    </lineage>
</organism>
<accession>A0A6G1J4T0</accession>
<dbReference type="Proteomes" id="UP000799291">
    <property type="component" value="Unassembled WGS sequence"/>
</dbReference>
<feature type="region of interest" description="Disordered" evidence="5">
    <location>
        <begin position="527"/>
        <end position="658"/>
    </location>
</feature>
<feature type="region of interest" description="Disordered" evidence="5">
    <location>
        <begin position="107"/>
        <end position="145"/>
    </location>
</feature>
<evidence type="ECO:0000313" key="8">
    <source>
        <dbReference type="EMBL" id="KAF2685418.1"/>
    </source>
</evidence>
<dbReference type="PANTHER" id="PTHR13230:SF5">
    <property type="entry name" value="GENERAL TRANSCRIPTION FACTOR 3C POLYPEPTIDE 5"/>
    <property type="match status" value="1"/>
</dbReference>
<dbReference type="Pfam" id="PF09734">
    <property type="entry name" value="Tau95"/>
    <property type="match status" value="1"/>
</dbReference>
<dbReference type="Gene3D" id="3.30.200.160">
    <property type="entry name" value="TFIIIC, subcomplex tauA, subunit Sfc1, barrel domain"/>
    <property type="match status" value="1"/>
</dbReference>
<keyword evidence="9" id="KW-1185">Reference proteome</keyword>
<dbReference type="Pfam" id="PF17682">
    <property type="entry name" value="Tau95_N"/>
    <property type="match status" value="1"/>
</dbReference>
<dbReference type="GO" id="GO:0000127">
    <property type="term" value="C:transcription factor TFIIIC complex"/>
    <property type="evidence" value="ECO:0007669"/>
    <property type="project" value="InterPro"/>
</dbReference>
<comment type="subcellular location">
    <subcellularLocation>
        <location evidence="1">Nucleus</location>
    </subcellularLocation>
</comment>
<dbReference type="AlphaFoldDB" id="A0A6G1J4T0"/>
<feature type="compositionally biased region" description="Acidic residues" evidence="5">
    <location>
        <begin position="541"/>
        <end position="574"/>
    </location>
</feature>
<dbReference type="GO" id="GO:0001003">
    <property type="term" value="F:RNA polymerase III type 2 promoter sequence-specific DNA binding"/>
    <property type="evidence" value="ECO:0007669"/>
    <property type="project" value="TreeGrafter"/>
</dbReference>
<dbReference type="GO" id="GO:0006384">
    <property type="term" value="P:transcription initiation at RNA polymerase III promoter"/>
    <property type="evidence" value="ECO:0007669"/>
    <property type="project" value="InterPro"/>
</dbReference>
<dbReference type="InterPro" id="IPR041499">
    <property type="entry name" value="Tfc1/Sfc1_N"/>
</dbReference>
<keyword evidence="4" id="KW-0539">Nucleus</keyword>
<name>A0A6G1J4T0_9PLEO</name>
<dbReference type="InterPro" id="IPR040454">
    <property type="entry name" value="TF_IIIC_Tfc1/Sfc1"/>
</dbReference>
<feature type="domain" description="Transcription factor IIIC subunit 5 HTH" evidence="6">
    <location>
        <begin position="218"/>
        <end position="362"/>
    </location>
</feature>
<keyword evidence="2" id="KW-0238">DNA-binding</keyword>
<proteinExistence type="predicted"/>
<evidence type="ECO:0000256" key="2">
    <source>
        <dbReference type="ARBA" id="ARBA00023125"/>
    </source>
</evidence>
<evidence type="ECO:0000256" key="1">
    <source>
        <dbReference type="ARBA" id="ARBA00004123"/>
    </source>
</evidence>
<evidence type="ECO:0000259" key="7">
    <source>
        <dbReference type="Pfam" id="PF17682"/>
    </source>
</evidence>
<reference evidence="8" key="1">
    <citation type="journal article" date="2020" name="Stud. Mycol.">
        <title>101 Dothideomycetes genomes: a test case for predicting lifestyles and emergence of pathogens.</title>
        <authorList>
            <person name="Haridas S."/>
            <person name="Albert R."/>
            <person name="Binder M."/>
            <person name="Bloem J."/>
            <person name="Labutti K."/>
            <person name="Salamov A."/>
            <person name="Andreopoulos B."/>
            <person name="Baker S."/>
            <person name="Barry K."/>
            <person name="Bills G."/>
            <person name="Bluhm B."/>
            <person name="Cannon C."/>
            <person name="Castanera R."/>
            <person name="Culley D."/>
            <person name="Daum C."/>
            <person name="Ezra D."/>
            <person name="Gonzalez J."/>
            <person name="Henrissat B."/>
            <person name="Kuo A."/>
            <person name="Liang C."/>
            <person name="Lipzen A."/>
            <person name="Lutzoni F."/>
            <person name="Magnuson J."/>
            <person name="Mondo S."/>
            <person name="Nolan M."/>
            <person name="Ohm R."/>
            <person name="Pangilinan J."/>
            <person name="Park H.-J."/>
            <person name="Ramirez L."/>
            <person name="Alfaro M."/>
            <person name="Sun H."/>
            <person name="Tritt A."/>
            <person name="Yoshinaga Y."/>
            <person name="Zwiers L.-H."/>
            <person name="Turgeon B."/>
            <person name="Goodwin S."/>
            <person name="Spatafora J."/>
            <person name="Crous P."/>
            <person name="Grigoriev I."/>
        </authorList>
    </citation>
    <scope>NUCLEOTIDE SEQUENCE</scope>
    <source>
        <strain evidence="8">CBS 122367</strain>
    </source>
</reference>
<protein>
    <recommendedName>
        <fullName evidence="10">Transcription factor tfiiic complex a box associated subunit sfc1</fullName>
    </recommendedName>
</protein>
<dbReference type="EMBL" id="MU005579">
    <property type="protein sequence ID" value="KAF2685418.1"/>
    <property type="molecule type" value="Genomic_DNA"/>
</dbReference>
<feature type="compositionally biased region" description="Acidic residues" evidence="5">
    <location>
        <begin position="581"/>
        <end position="622"/>
    </location>
</feature>
<keyword evidence="3" id="KW-0804">Transcription</keyword>
<dbReference type="InterPro" id="IPR042536">
    <property type="entry name" value="TFIIIC_tauA_Sfc1"/>
</dbReference>
<sequence length="658" mass="74391">MASDHATVSPADGSEPAPWLQIPTRAIAVVEHPCIVKHVDKGIASLGGPVTLSQGLRCHIEPTRNTEGEDELPGVIAVSLRPDDPLAKRVLSTTVTTNNLLLRVTVPKRTGRKRKRGSSAPFVGDEKHQDQTQQNTHVPASSILRRLQDNPARYTVAVAGLIDETHRFRTLPDLQYAASTNKTMGDLRDHFLSFNYEKMKNYKFNTAGGADLTRDVGPSACFIQMPVAYNYKFTQNTNVKYTGEEGEINIQRGTAYKNYSIIKPDAETVPTRPKSTLPAESELTPYMQSLIASIRLELQKRPIITRHLLYNTLGWDKRQRLRQAALYCGYFFESGPWREALITWGVDPRKDPRFRHYQTVSFLSYLKTGTPRHFTAFDRHVQELARKDTAVLKNQHMFDGVTVSSTGNIFQFCDITDPLIRKILDTNDIRETCALTSQGWYHSGTWAKATVILKDKMNRIIGGEKPDNSLYDRIITWPELWDDQEIHARYRSEFFNKRIHRERLQEHNLMRSVRWAARNPRYAFEKMEAAAAQADAQASEENPEDEEMENGEAQQQEEEKEEEEVPEDLTEEPDTALAILNEDDDGEEEGDGDGDEEEDDEGDADGVMDEDIDAEGETDDEQVSQRQRDGSQDSDDGIEPAERAGTEGPLPFGGLYKT</sequence>
<gene>
    <name evidence="8" type="ORF">K458DRAFT_300865</name>
</gene>
<feature type="domain" description="Transcription factor IIIC subunit Tfc1/Sfc1 triple barrel" evidence="7">
    <location>
        <begin position="29"/>
        <end position="176"/>
    </location>
</feature>
<evidence type="ECO:0008006" key="10">
    <source>
        <dbReference type="Google" id="ProtNLM"/>
    </source>
</evidence>